<dbReference type="OrthoDB" id="3256495at2759"/>
<gene>
    <name evidence="2" type="ORF">CVT24_008091</name>
</gene>
<dbReference type="Proteomes" id="UP000284842">
    <property type="component" value="Unassembled WGS sequence"/>
</dbReference>
<feature type="region of interest" description="Disordered" evidence="1">
    <location>
        <begin position="1"/>
        <end position="63"/>
    </location>
</feature>
<feature type="compositionally biased region" description="Low complexity" evidence="1">
    <location>
        <begin position="124"/>
        <end position="135"/>
    </location>
</feature>
<protein>
    <submittedName>
        <fullName evidence="2">Uncharacterized protein</fullName>
    </submittedName>
</protein>
<feature type="compositionally biased region" description="Basic residues" evidence="1">
    <location>
        <begin position="759"/>
        <end position="772"/>
    </location>
</feature>
<evidence type="ECO:0000313" key="3">
    <source>
        <dbReference type="Proteomes" id="UP000284842"/>
    </source>
</evidence>
<accession>A0A409YLF2</accession>
<evidence type="ECO:0000313" key="2">
    <source>
        <dbReference type="EMBL" id="PPR03899.1"/>
    </source>
</evidence>
<proteinExistence type="predicted"/>
<feature type="compositionally biased region" description="Polar residues" evidence="1">
    <location>
        <begin position="605"/>
        <end position="614"/>
    </location>
</feature>
<name>A0A409YLF2_9AGAR</name>
<sequence>MADLDTFSDSDWLNVSSDRSDRDSDLSFTDHESDHDEISSNATRSRRSSVSEQSSLNGENDFWVGATSDIEDVAGINGMYTVPSQPSVEAEQHPTVDLGPLNPNPSLAEEDERVREALDQSFVGTLSGSRSGTSGPQSTHTSIRDLRLSFPDPLTSSRNELNRSYEAISSPTESSHNSSDDISENQDRQPDIPITNPPSYTLQDPGLFSITPAVQRHEVFKQELEQSQSRAELDIILYGKSSEIKWKFVQDLIQKAASASGHLCLNNLRNDAGENVQILRLIKKSQHFAPFFNTITVYDRTDGAHDGVGIDLDSDSPSLAIVYLPTAKLPVLSWHSAYLPVLLPFSPLSTEAYGPMADDDWELLAVPADKTIKLGVSKSPVFDSDEVGVLNPDRAYEVLSDIGNDARIELALKPLTEQVKSVNAVTFFAVMSIIMGFALNTAFRPSIPSPTPTVNMATSRGGIWGLMSPQPNRSAIAYCKGSSANSGTSIMSASSAKDMALSVFLPGSTSLALSGHAPTSMIPITGTTKEVAPIVNTSPAPKCLQCATPEPEPVKVSSEVSLRSPTSTSLSVIHKTTVKPVTVVAAATTRAVEPTRTADAPIASGSGTSGRTTPIQPPSVSDAFDETVKTINEDITEIFEAADDLLLTLRTQTDNVIRNSKGKARAFGEQMRNLNEGVAYRNSRAQARAKELRERGEKILSSAKQEFMEHTRRAKKQAKRLKENVLQNANMGAEEVMKSYERAQEEWEGVLKGRDRSRSTVRRAERKMKRRERRDASKENRGHEDCWTQKKAFAGGGGLKDKARRAACAKA</sequence>
<dbReference type="EMBL" id="NHTK01001009">
    <property type="protein sequence ID" value="PPR03899.1"/>
    <property type="molecule type" value="Genomic_DNA"/>
</dbReference>
<keyword evidence="3" id="KW-1185">Reference proteome</keyword>
<feature type="region of interest" description="Disordered" evidence="1">
    <location>
        <begin position="599"/>
        <end position="621"/>
    </location>
</feature>
<feature type="compositionally biased region" description="Basic and acidic residues" evidence="1">
    <location>
        <begin position="18"/>
        <end position="38"/>
    </location>
</feature>
<reference evidence="2 3" key="1">
    <citation type="journal article" date="2018" name="Evol. Lett.">
        <title>Horizontal gene cluster transfer increased hallucinogenic mushroom diversity.</title>
        <authorList>
            <person name="Reynolds H.T."/>
            <person name="Vijayakumar V."/>
            <person name="Gluck-Thaler E."/>
            <person name="Korotkin H.B."/>
            <person name="Matheny P.B."/>
            <person name="Slot J.C."/>
        </authorList>
    </citation>
    <scope>NUCLEOTIDE SEQUENCE [LARGE SCALE GENOMIC DNA]</scope>
    <source>
        <strain evidence="2 3">2629</strain>
    </source>
</reference>
<feature type="region of interest" description="Disordered" evidence="1">
    <location>
        <begin position="792"/>
        <end position="811"/>
    </location>
</feature>
<feature type="region of interest" description="Disordered" evidence="1">
    <location>
        <begin position="81"/>
        <end position="206"/>
    </location>
</feature>
<feature type="compositionally biased region" description="Basic residues" evidence="1">
    <location>
        <begin position="802"/>
        <end position="811"/>
    </location>
</feature>
<dbReference type="AlphaFoldDB" id="A0A409YLF2"/>
<evidence type="ECO:0000256" key="1">
    <source>
        <dbReference type="SAM" id="MobiDB-lite"/>
    </source>
</evidence>
<comment type="caution">
    <text evidence="2">The sequence shown here is derived from an EMBL/GenBank/DDBJ whole genome shotgun (WGS) entry which is preliminary data.</text>
</comment>
<organism evidence="2 3">
    <name type="scientific">Panaeolus cyanescens</name>
    <dbReference type="NCBI Taxonomy" id="181874"/>
    <lineage>
        <taxon>Eukaryota</taxon>
        <taxon>Fungi</taxon>
        <taxon>Dikarya</taxon>
        <taxon>Basidiomycota</taxon>
        <taxon>Agaricomycotina</taxon>
        <taxon>Agaricomycetes</taxon>
        <taxon>Agaricomycetidae</taxon>
        <taxon>Agaricales</taxon>
        <taxon>Agaricineae</taxon>
        <taxon>Galeropsidaceae</taxon>
        <taxon>Panaeolus</taxon>
    </lineage>
</organism>
<feature type="region of interest" description="Disordered" evidence="1">
    <location>
        <begin position="751"/>
        <end position="786"/>
    </location>
</feature>
<feature type="compositionally biased region" description="Polar residues" evidence="1">
    <location>
        <begin position="167"/>
        <end position="177"/>
    </location>
</feature>
<feature type="compositionally biased region" description="Basic and acidic residues" evidence="1">
    <location>
        <begin position="773"/>
        <end position="786"/>
    </location>
</feature>
<dbReference type="InParanoid" id="A0A409YLF2"/>